<dbReference type="GO" id="GO:0008237">
    <property type="term" value="F:metallopeptidase activity"/>
    <property type="evidence" value="ECO:0007669"/>
    <property type="project" value="InterPro"/>
</dbReference>
<dbReference type="PANTHER" id="PTHR43421:SF1">
    <property type="entry name" value="METALLOPROTEASE PMBA"/>
    <property type="match status" value="1"/>
</dbReference>
<dbReference type="EMBL" id="CP035952">
    <property type="protein sequence ID" value="QBF25336.1"/>
    <property type="molecule type" value="Genomic_DNA"/>
</dbReference>
<sequence>MSMHSTFEQMSVGPEDLPLLKQLVQDVLDEARRQGAESCEVLGQHLHQTRQHVAAEVVDPVDIQQVLGLGLACYVDGRKGEVQLEVGEDFSPAKLVSQAMATARAAQLDMYTGPADAQDLAWEHPQLDLFHDWPVDSEVLLGIAQRCDQAAWQTDARVVESRGSTMTGSAQSRVFGNSHGFLAGYCQTEFSLSSYIRAEHNGIRRTGGVQSIQRDLLSLGEAERMGNLAARRAIDYLGDAKLRGTRWPQVLSPQASRFLLVAFIEAIAGEAVSNGASVVSGMLDKPLFSPSISIAEYPLQRGGIGSIPFDNEGVAVSMRTFVEEGFLRSYALDAASARRLGMKNSGNASLPFEQARNLSFVPGPDTQAQLLAQVDRGVFVAEARQPQIDVRQGTFSMRAVGYWVENGEIQYPLSPFTVSGDLLDLFARISVIGNDLEQMSRIKGVSVLIDNLSITH</sequence>
<evidence type="ECO:0000259" key="1">
    <source>
        <dbReference type="Pfam" id="PF19289"/>
    </source>
</evidence>
<dbReference type="InterPro" id="IPR036059">
    <property type="entry name" value="TldD/PmbA_sf"/>
</dbReference>
<dbReference type="InterPro" id="IPR045569">
    <property type="entry name" value="Metalloprtase-TldD/E_C"/>
</dbReference>
<proteinExistence type="predicted"/>
<dbReference type="SUPFAM" id="SSF111283">
    <property type="entry name" value="Putative modulator of DNA gyrase, PmbA/TldD"/>
    <property type="match status" value="1"/>
</dbReference>
<protein>
    <recommendedName>
        <fullName evidence="5">PmbA protein</fullName>
    </recommendedName>
</protein>
<dbReference type="OrthoDB" id="9803618at2"/>
<feature type="domain" description="Metalloprotease TldD/E C-terminal" evidence="1">
    <location>
        <begin position="247"/>
        <end position="455"/>
    </location>
</feature>
<reference evidence="3 4" key="1">
    <citation type="submission" date="2019-02" db="EMBL/GenBank/DDBJ databases">
        <title>Complete genome sequence of Pseudomonas sp. SNU WT1 isolated from rainbow trout.</title>
        <authorList>
            <person name="Oh W.T."/>
            <person name="Park S.C."/>
        </authorList>
    </citation>
    <scope>NUCLEOTIDE SEQUENCE [LARGE SCALE GENOMIC DNA]</scope>
    <source>
        <strain evidence="3 4">SNU WT1</strain>
    </source>
</reference>
<dbReference type="InterPro" id="IPR047657">
    <property type="entry name" value="PmbA"/>
</dbReference>
<evidence type="ECO:0008006" key="5">
    <source>
        <dbReference type="Google" id="ProtNLM"/>
    </source>
</evidence>
<dbReference type="GO" id="GO:0006508">
    <property type="term" value="P:proteolysis"/>
    <property type="evidence" value="ECO:0007669"/>
    <property type="project" value="InterPro"/>
</dbReference>
<keyword evidence="4" id="KW-1185">Reference proteome</keyword>
<organism evidence="3 4">
    <name type="scientific">Pseudomonas tructae</name>
    <dbReference type="NCBI Taxonomy" id="2518644"/>
    <lineage>
        <taxon>Bacteria</taxon>
        <taxon>Pseudomonadati</taxon>
        <taxon>Pseudomonadota</taxon>
        <taxon>Gammaproteobacteria</taxon>
        <taxon>Pseudomonadales</taxon>
        <taxon>Pseudomonadaceae</taxon>
        <taxon>Pseudomonas</taxon>
    </lineage>
</organism>
<dbReference type="InterPro" id="IPR045570">
    <property type="entry name" value="Metalloprtase-TldD/E_cen_dom"/>
</dbReference>
<dbReference type="Gene3D" id="3.30.2290.10">
    <property type="entry name" value="PmbA/TldD superfamily"/>
    <property type="match status" value="1"/>
</dbReference>
<dbReference type="Proteomes" id="UP000291130">
    <property type="component" value="Chromosome"/>
</dbReference>
<dbReference type="PANTHER" id="PTHR43421">
    <property type="entry name" value="METALLOPROTEASE PMBA"/>
    <property type="match status" value="1"/>
</dbReference>
<name>A0A411MEX4_9PSED</name>
<evidence type="ECO:0000259" key="2">
    <source>
        <dbReference type="Pfam" id="PF19290"/>
    </source>
</evidence>
<evidence type="ECO:0000313" key="3">
    <source>
        <dbReference type="EMBL" id="QBF25336.1"/>
    </source>
</evidence>
<accession>A0A411MEX4</accession>
<dbReference type="Pfam" id="PF19290">
    <property type="entry name" value="PmbA_TldD_2nd"/>
    <property type="match status" value="1"/>
</dbReference>
<dbReference type="InterPro" id="IPR035068">
    <property type="entry name" value="TldD/PmbA_N"/>
</dbReference>
<dbReference type="GO" id="GO:0005829">
    <property type="term" value="C:cytosol"/>
    <property type="evidence" value="ECO:0007669"/>
    <property type="project" value="TreeGrafter"/>
</dbReference>
<gene>
    <name evidence="3" type="ORF">EXN22_06390</name>
</gene>
<dbReference type="KEGG" id="ptk:EXN22_06390"/>
<dbReference type="AlphaFoldDB" id="A0A411MEX4"/>
<feature type="domain" description="Metalloprotease TldD/E central" evidence="2">
    <location>
        <begin position="131"/>
        <end position="235"/>
    </location>
</feature>
<dbReference type="Pfam" id="PF19289">
    <property type="entry name" value="PmbA_TldD_3rd"/>
    <property type="match status" value="1"/>
</dbReference>
<evidence type="ECO:0000313" key="4">
    <source>
        <dbReference type="Proteomes" id="UP000291130"/>
    </source>
</evidence>